<keyword evidence="4" id="KW-0472">Membrane</keyword>
<proteinExistence type="inferred from homology"/>
<accession>A0ABR1WYN8</accession>
<dbReference type="Pfam" id="PF20684">
    <property type="entry name" value="Fung_rhodopsin"/>
    <property type="match status" value="1"/>
</dbReference>
<dbReference type="GeneID" id="92040617"/>
<dbReference type="PANTHER" id="PTHR33048:SF110">
    <property type="entry name" value="UBID FAMILY DECARBOXYLASE"/>
    <property type="match status" value="1"/>
</dbReference>
<dbReference type="EMBL" id="JAQQWN010000004">
    <property type="protein sequence ID" value="KAK8088281.1"/>
    <property type="molecule type" value="Genomic_DNA"/>
</dbReference>
<evidence type="ECO:0000256" key="3">
    <source>
        <dbReference type="ARBA" id="ARBA00022989"/>
    </source>
</evidence>
<evidence type="ECO:0000313" key="8">
    <source>
        <dbReference type="Proteomes" id="UP001433268"/>
    </source>
</evidence>
<keyword evidence="8" id="KW-1185">Reference proteome</keyword>
<organism evidence="7 8">
    <name type="scientific">Apiospora hydei</name>
    <dbReference type="NCBI Taxonomy" id="1337664"/>
    <lineage>
        <taxon>Eukaryota</taxon>
        <taxon>Fungi</taxon>
        <taxon>Dikarya</taxon>
        <taxon>Ascomycota</taxon>
        <taxon>Pezizomycotina</taxon>
        <taxon>Sordariomycetes</taxon>
        <taxon>Xylariomycetidae</taxon>
        <taxon>Amphisphaeriales</taxon>
        <taxon>Apiosporaceae</taxon>
        <taxon>Apiospora</taxon>
    </lineage>
</organism>
<evidence type="ECO:0000256" key="4">
    <source>
        <dbReference type="ARBA" id="ARBA00023136"/>
    </source>
</evidence>
<evidence type="ECO:0000259" key="6">
    <source>
        <dbReference type="Pfam" id="PF20684"/>
    </source>
</evidence>
<name>A0ABR1WYN8_9PEZI</name>
<comment type="subcellular location">
    <subcellularLocation>
        <location evidence="1">Membrane</location>
        <topology evidence="1">Multi-pass membrane protein</topology>
    </subcellularLocation>
</comment>
<evidence type="ECO:0000313" key="7">
    <source>
        <dbReference type="EMBL" id="KAK8088281.1"/>
    </source>
</evidence>
<keyword evidence="2" id="KW-0812">Transmembrane</keyword>
<evidence type="ECO:0000256" key="1">
    <source>
        <dbReference type="ARBA" id="ARBA00004141"/>
    </source>
</evidence>
<dbReference type="Proteomes" id="UP001433268">
    <property type="component" value="Unassembled WGS sequence"/>
</dbReference>
<protein>
    <recommendedName>
        <fullName evidence="6">Rhodopsin domain-containing protein</fullName>
    </recommendedName>
</protein>
<evidence type="ECO:0000256" key="5">
    <source>
        <dbReference type="ARBA" id="ARBA00038359"/>
    </source>
</evidence>
<dbReference type="InterPro" id="IPR049326">
    <property type="entry name" value="Rhodopsin_dom_fungi"/>
</dbReference>
<comment type="caution">
    <text evidence="7">The sequence shown here is derived from an EMBL/GenBank/DDBJ whole genome shotgun (WGS) entry which is preliminary data.</text>
</comment>
<comment type="similarity">
    <text evidence="5">Belongs to the SAT4 family.</text>
</comment>
<reference evidence="7 8" key="1">
    <citation type="submission" date="2023-01" db="EMBL/GenBank/DDBJ databases">
        <title>Analysis of 21 Apiospora genomes using comparative genomics revels a genus with tremendous synthesis potential of carbohydrate active enzymes and secondary metabolites.</title>
        <authorList>
            <person name="Sorensen T."/>
        </authorList>
    </citation>
    <scope>NUCLEOTIDE SEQUENCE [LARGE SCALE GENOMIC DNA]</scope>
    <source>
        <strain evidence="7 8">CBS 114990</strain>
    </source>
</reference>
<gene>
    <name evidence="7" type="ORF">PG997_003242</name>
</gene>
<sequence>MLPVPILIKLQLPTKHKLLLCPLFLSGLFVTAASILRSYYSLQPLDQSLQSAFWSSREFFVAAATVSIPCLRPMFLKSTWRSGLQGSGGPAKKTISSSSGNISYYERSTGGTWDGYQSVQISGGGQEMHSCGYQEGAARRPSRTLVRGSTRRLPLSESDEGMMIANKVGGRRPGHSNETLKTIQVITEYSVSSEVEFLPKLNV</sequence>
<dbReference type="RefSeq" id="XP_066671175.1">
    <property type="nucleotide sequence ID" value="XM_066807557.1"/>
</dbReference>
<keyword evidence="3" id="KW-1133">Transmembrane helix</keyword>
<dbReference type="PANTHER" id="PTHR33048">
    <property type="entry name" value="PTH11-LIKE INTEGRAL MEMBRANE PROTEIN (AFU_ORTHOLOGUE AFUA_5G11245)"/>
    <property type="match status" value="1"/>
</dbReference>
<dbReference type="InterPro" id="IPR052337">
    <property type="entry name" value="SAT4-like"/>
</dbReference>
<evidence type="ECO:0000256" key="2">
    <source>
        <dbReference type="ARBA" id="ARBA00022692"/>
    </source>
</evidence>
<feature type="domain" description="Rhodopsin" evidence="6">
    <location>
        <begin position="1"/>
        <end position="75"/>
    </location>
</feature>